<protein>
    <submittedName>
        <fullName evidence="2">Uncharacterized protein</fullName>
    </submittedName>
</protein>
<name>A0A8C4V0W1_FALTI</name>
<dbReference type="Ensembl" id="ENSFTIT00000020167.1">
    <property type="protein sequence ID" value="ENSFTIP00000019358.1"/>
    <property type="gene ID" value="ENSFTIG00000012708.1"/>
</dbReference>
<proteinExistence type="predicted"/>
<dbReference type="Proteomes" id="UP000694562">
    <property type="component" value="Unplaced"/>
</dbReference>
<reference evidence="2" key="1">
    <citation type="submission" date="2025-08" db="UniProtKB">
        <authorList>
            <consortium name="Ensembl"/>
        </authorList>
    </citation>
    <scope>IDENTIFICATION</scope>
</reference>
<reference evidence="2" key="2">
    <citation type="submission" date="2025-09" db="UniProtKB">
        <authorList>
            <consortium name="Ensembl"/>
        </authorList>
    </citation>
    <scope>IDENTIFICATION</scope>
</reference>
<evidence type="ECO:0000256" key="1">
    <source>
        <dbReference type="SAM" id="MobiDB-lite"/>
    </source>
</evidence>
<organism evidence="2 3">
    <name type="scientific">Falco tinnunculus</name>
    <name type="common">Common kestrel</name>
    <dbReference type="NCBI Taxonomy" id="100819"/>
    <lineage>
        <taxon>Eukaryota</taxon>
        <taxon>Metazoa</taxon>
        <taxon>Chordata</taxon>
        <taxon>Craniata</taxon>
        <taxon>Vertebrata</taxon>
        <taxon>Euteleostomi</taxon>
        <taxon>Archelosauria</taxon>
        <taxon>Archosauria</taxon>
        <taxon>Dinosauria</taxon>
        <taxon>Saurischia</taxon>
        <taxon>Theropoda</taxon>
        <taxon>Coelurosauria</taxon>
        <taxon>Aves</taxon>
        <taxon>Neognathae</taxon>
        <taxon>Neoaves</taxon>
        <taxon>Telluraves</taxon>
        <taxon>Australaves</taxon>
        <taxon>Falconiformes</taxon>
        <taxon>Falconidae</taxon>
        <taxon>Falco</taxon>
    </lineage>
</organism>
<dbReference type="AlphaFoldDB" id="A0A8C4V0W1"/>
<accession>A0A8C4V0W1</accession>
<evidence type="ECO:0000313" key="3">
    <source>
        <dbReference type="Proteomes" id="UP000694562"/>
    </source>
</evidence>
<sequence length="59" mass="6765">VRPILPSPKNRNQTTQELSPFQTSESTLCCSIYYHISIWSMMLENPAAENIFYSNLSLV</sequence>
<evidence type="ECO:0000313" key="2">
    <source>
        <dbReference type="Ensembl" id="ENSFTIP00000019358.1"/>
    </source>
</evidence>
<feature type="region of interest" description="Disordered" evidence="1">
    <location>
        <begin position="1"/>
        <end position="23"/>
    </location>
</feature>
<feature type="compositionally biased region" description="Polar residues" evidence="1">
    <location>
        <begin position="9"/>
        <end position="23"/>
    </location>
</feature>
<keyword evidence="3" id="KW-1185">Reference proteome</keyword>